<name>R4WZ20_9BURK</name>
<dbReference type="RefSeq" id="WP_016347569.1">
    <property type="nucleotide sequence ID" value="NC_021288.1"/>
</dbReference>
<reference evidence="1 2" key="1">
    <citation type="journal article" date="2013" name="Genome Announc.">
        <title>Complete Genome Sequence of Burkholderia sp. Strain RPE64, Bacterial Symbiont of the Bean Bug Riptortus pedestris.</title>
        <authorList>
            <person name="Shibata T.F."/>
            <person name="Maeda T."/>
            <person name="Nikoh N."/>
            <person name="Yamaguchi K."/>
            <person name="Oshima K."/>
            <person name="Hattori M."/>
            <person name="Nishiyama T."/>
            <person name="Hasebe M."/>
            <person name="Fukatsu T."/>
            <person name="Kikuchi Y."/>
            <person name="Shigenobu S."/>
        </authorList>
    </citation>
    <scope>NUCLEOTIDE SEQUENCE [LARGE SCALE GENOMIC DNA]</scope>
</reference>
<dbReference type="Proteomes" id="UP000013966">
    <property type="component" value="Chromosome 3"/>
</dbReference>
<dbReference type="OrthoDB" id="9099347at2"/>
<protein>
    <submittedName>
        <fullName evidence="1">Uncharacterized protein</fullName>
    </submittedName>
</protein>
<gene>
    <name evidence="1" type="ORF">BRPE64_CCDS07770</name>
</gene>
<keyword evidence="2" id="KW-1185">Reference proteome</keyword>
<dbReference type="KEGG" id="buo:BRPE64_CCDS07770"/>
<dbReference type="AlphaFoldDB" id="R4WZ20"/>
<proteinExistence type="predicted"/>
<evidence type="ECO:0000313" key="2">
    <source>
        <dbReference type="Proteomes" id="UP000013966"/>
    </source>
</evidence>
<dbReference type="HOGENOM" id="CLU_942245_0_0_4"/>
<reference evidence="1 2" key="2">
    <citation type="journal article" date="2018" name="Int. J. Syst. Evol. Microbiol.">
        <title>Burkholderia insecticola sp. nov., a gut symbiotic bacterium of the bean bug Riptortus pedestris.</title>
        <authorList>
            <person name="Takeshita K."/>
            <person name="Tamaki H."/>
            <person name="Ohbayashi T."/>
            <person name="Meng X.-Y."/>
            <person name="Sone T."/>
            <person name="Mitani Y."/>
            <person name="Peeters C."/>
            <person name="Kikuchi Y."/>
            <person name="Vandamme P."/>
        </authorList>
    </citation>
    <scope>NUCLEOTIDE SEQUENCE [LARGE SCALE GENOMIC DNA]</scope>
    <source>
        <strain evidence="1">RPE64</strain>
    </source>
</reference>
<organism evidence="1 2">
    <name type="scientific">Caballeronia insecticola</name>
    <dbReference type="NCBI Taxonomy" id="758793"/>
    <lineage>
        <taxon>Bacteria</taxon>
        <taxon>Pseudomonadati</taxon>
        <taxon>Pseudomonadota</taxon>
        <taxon>Betaproteobacteria</taxon>
        <taxon>Burkholderiales</taxon>
        <taxon>Burkholderiaceae</taxon>
        <taxon>Caballeronia</taxon>
    </lineage>
</organism>
<accession>R4WZ20</accession>
<evidence type="ECO:0000313" key="1">
    <source>
        <dbReference type="EMBL" id="BAN26860.1"/>
    </source>
</evidence>
<dbReference type="STRING" id="758793.BRPE64_CCDS07770"/>
<sequence>MENNKPTAQIIQHDMLPESRTRLIALATLGLQWVAGKINLEDVEARYGKPELIGPLNDDEKTYLFDMRDYGAVFKWNLKNEKAKHADSRTFRINLEFNVRVNIDRDELKDALGLNRTKIGELIDGVRVEQVRYFGAIPGLGDPNTVHLNYLLPLPDTSEFDVRARFDYKQLPEQAGSTLETTQNIRYLEVYRSYLTPQELQQRNDAKRQKFGYMGLCTGMTCPEAGYWEAWGANGPLDVELMKAGDRYPTARSSLQTVKAGGPYAVDARYFWLCSTEQEDLAGARMVPLRRAQNG</sequence>
<dbReference type="EMBL" id="AP013060">
    <property type="protein sequence ID" value="BAN26860.1"/>
    <property type="molecule type" value="Genomic_DNA"/>
</dbReference>